<dbReference type="FunFam" id="3.40.640.10:FF:000013">
    <property type="entry name" value="4-aminobutyrate aminotransferase"/>
    <property type="match status" value="1"/>
</dbReference>
<dbReference type="InterPro" id="IPR015421">
    <property type="entry name" value="PyrdxlP-dep_Trfase_major"/>
</dbReference>
<dbReference type="RefSeq" id="WP_145753277.1">
    <property type="nucleotide sequence ID" value="NZ_VITN01000023.1"/>
</dbReference>
<name>A0A560EU16_9PROT</name>
<reference evidence="7 8" key="1">
    <citation type="submission" date="2019-06" db="EMBL/GenBank/DDBJ databases">
        <title>Genomic Encyclopedia of Type Strains, Phase IV (KMG-V): Genome sequencing to study the core and pangenomes of soil and plant-associated prokaryotes.</title>
        <authorList>
            <person name="Whitman W."/>
        </authorList>
    </citation>
    <scope>NUCLEOTIDE SEQUENCE [LARGE SCALE GENOMIC DNA]</scope>
    <source>
        <strain evidence="7 8">BR 11880</strain>
    </source>
</reference>
<comment type="similarity">
    <text evidence="2 6">Belongs to the class-III pyridoxal-phosphate-dependent aminotransferase family.</text>
</comment>
<dbReference type="GO" id="GO:0030170">
    <property type="term" value="F:pyridoxal phosphate binding"/>
    <property type="evidence" value="ECO:0007669"/>
    <property type="project" value="InterPro"/>
</dbReference>
<dbReference type="InterPro" id="IPR004632">
    <property type="entry name" value="4NH2But_aminotransferase_bac"/>
</dbReference>
<evidence type="ECO:0000256" key="2">
    <source>
        <dbReference type="ARBA" id="ARBA00008954"/>
    </source>
</evidence>
<dbReference type="Gene3D" id="3.90.1150.10">
    <property type="entry name" value="Aspartate Aminotransferase, domain 1"/>
    <property type="match status" value="1"/>
</dbReference>
<protein>
    <submittedName>
        <fullName evidence="7">4-aminobutyrate aminotransferase/(S)-3-amino-2-methylpropionate transaminase</fullName>
    </submittedName>
</protein>
<dbReference type="Proteomes" id="UP000319859">
    <property type="component" value="Unassembled WGS sequence"/>
</dbReference>
<evidence type="ECO:0000256" key="1">
    <source>
        <dbReference type="ARBA" id="ARBA00001933"/>
    </source>
</evidence>
<dbReference type="InterPro" id="IPR050103">
    <property type="entry name" value="Class-III_PLP-dep_AT"/>
</dbReference>
<evidence type="ECO:0000313" key="8">
    <source>
        <dbReference type="Proteomes" id="UP000319859"/>
    </source>
</evidence>
<evidence type="ECO:0000256" key="3">
    <source>
        <dbReference type="ARBA" id="ARBA00022576"/>
    </source>
</evidence>
<evidence type="ECO:0000313" key="7">
    <source>
        <dbReference type="EMBL" id="TWB12817.1"/>
    </source>
</evidence>
<dbReference type="GO" id="GO:0034386">
    <property type="term" value="F:4-aminobutyrate:2-oxoglutarate transaminase activity"/>
    <property type="evidence" value="ECO:0007669"/>
    <property type="project" value="InterPro"/>
</dbReference>
<dbReference type="PANTHER" id="PTHR11986:SF58">
    <property type="entry name" value="LEUCINE_METHIONINE RACEMASE"/>
    <property type="match status" value="1"/>
</dbReference>
<dbReference type="PROSITE" id="PS00600">
    <property type="entry name" value="AA_TRANSFER_CLASS_3"/>
    <property type="match status" value="1"/>
</dbReference>
<dbReference type="OrthoDB" id="9801834at2"/>
<keyword evidence="4 7" id="KW-0808">Transferase</keyword>
<sequence length="427" mass="45139">MSRNADLLARRAAAVPRGVAHATAIYAERADNSLLWDVDGRRYIDFAGGIAVLNTGHRHPRVMAAAAAQMERFTHSAFQVAAYEPYVALAERLNALAPFSGPAKTVFFTTGAEAVENAVKIARVATGRSGIIAFTGAFHGRTLMTSALTGKVNPYKKDAGPMPPEVWHLPFPIPHHGTTVADSLKALDFLFRSDIEPERVAAFILEPVQGEGGFNPAPPELLRELRRLCDAHGILLIADEVQAGFGRTGRMFGIEHTGVEPDLVTIAKSLAGGFPLSGVIGRASLMDKVGPGGLGGTYAGNPVACAAALAVLDVIEEEGLLARADAIGQRIKATLETVRERNDILPIGAIRGPGAMVAFEIFKERGGGDPDPDATRQVTARALELGLILLTCGVHGNVIRILAPLTIPDAQLDAGLDILVQALTVTR</sequence>
<dbReference type="SUPFAM" id="SSF53383">
    <property type="entry name" value="PLP-dependent transferases"/>
    <property type="match status" value="1"/>
</dbReference>
<dbReference type="Pfam" id="PF00202">
    <property type="entry name" value="Aminotran_3"/>
    <property type="match status" value="1"/>
</dbReference>
<dbReference type="AlphaFoldDB" id="A0A560EU16"/>
<dbReference type="GO" id="GO:0042802">
    <property type="term" value="F:identical protein binding"/>
    <property type="evidence" value="ECO:0007669"/>
    <property type="project" value="TreeGrafter"/>
</dbReference>
<proteinExistence type="inferred from homology"/>
<dbReference type="PIRSF" id="PIRSF000521">
    <property type="entry name" value="Transaminase_4ab_Lys_Orn"/>
    <property type="match status" value="1"/>
</dbReference>
<evidence type="ECO:0000256" key="4">
    <source>
        <dbReference type="ARBA" id="ARBA00022679"/>
    </source>
</evidence>
<keyword evidence="3 7" id="KW-0032">Aminotransferase</keyword>
<keyword evidence="5 6" id="KW-0663">Pyridoxal phosphate</keyword>
<comment type="cofactor">
    <cofactor evidence="1">
        <name>pyridoxal 5'-phosphate</name>
        <dbReference type="ChEBI" id="CHEBI:597326"/>
    </cofactor>
</comment>
<gene>
    <name evidence="7" type="ORF">FBZ89_12328</name>
</gene>
<dbReference type="Gene3D" id="3.40.640.10">
    <property type="entry name" value="Type I PLP-dependent aspartate aminotransferase-like (Major domain)"/>
    <property type="match status" value="1"/>
</dbReference>
<dbReference type="InterPro" id="IPR005814">
    <property type="entry name" value="Aminotrans_3"/>
</dbReference>
<comment type="caution">
    <text evidence="7">The sequence shown here is derived from an EMBL/GenBank/DDBJ whole genome shotgun (WGS) entry which is preliminary data.</text>
</comment>
<dbReference type="InterPro" id="IPR049704">
    <property type="entry name" value="Aminotrans_3_PPA_site"/>
</dbReference>
<dbReference type="EMBL" id="VITN01000023">
    <property type="protein sequence ID" value="TWB12817.1"/>
    <property type="molecule type" value="Genomic_DNA"/>
</dbReference>
<evidence type="ECO:0000256" key="6">
    <source>
        <dbReference type="RuleBase" id="RU003560"/>
    </source>
</evidence>
<dbReference type="CDD" id="cd00610">
    <property type="entry name" value="OAT_like"/>
    <property type="match status" value="1"/>
</dbReference>
<dbReference type="InterPro" id="IPR015424">
    <property type="entry name" value="PyrdxlP-dep_Trfase"/>
</dbReference>
<dbReference type="GO" id="GO:0009448">
    <property type="term" value="P:gamma-aminobutyric acid metabolic process"/>
    <property type="evidence" value="ECO:0007669"/>
    <property type="project" value="InterPro"/>
</dbReference>
<accession>A0A560EU16</accession>
<dbReference type="PANTHER" id="PTHR11986">
    <property type="entry name" value="AMINOTRANSFERASE CLASS III"/>
    <property type="match status" value="1"/>
</dbReference>
<organism evidence="7 8">
    <name type="scientific">Nitrospirillum amazonense</name>
    <dbReference type="NCBI Taxonomy" id="28077"/>
    <lineage>
        <taxon>Bacteria</taxon>
        <taxon>Pseudomonadati</taxon>
        <taxon>Pseudomonadota</taxon>
        <taxon>Alphaproteobacteria</taxon>
        <taxon>Rhodospirillales</taxon>
        <taxon>Azospirillaceae</taxon>
        <taxon>Nitrospirillum</taxon>
    </lineage>
</organism>
<dbReference type="NCBIfam" id="TIGR00700">
    <property type="entry name" value="GABAtrnsam"/>
    <property type="match status" value="1"/>
</dbReference>
<dbReference type="InterPro" id="IPR015422">
    <property type="entry name" value="PyrdxlP-dep_Trfase_small"/>
</dbReference>
<evidence type="ECO:0000256" key="5">
    <source>
        <dbReference type="ARBA" id="ARBA00022898"/>
    </source>
</evidence>